<keyword evidence="5 8" id="KW-1133">Transmembrane helix</keyword>
<feature type="transmembrane region" description="Helical" evidence="8">
    <location>
        <begin position="88"/>
        <end position="115"/>
    </location>
</feature>
<dbReference type="EMBL" id="CP080544">
    <property type="protein sequence ID" value="QYR52911.1"/>
    <property type="molecule type" value="Genomic_DNA"/>
</dbReference>
<dbReference type="SUPFAM" id="SSF50182">
    <property type="entry name" value="Sm-like ribonucleoproteins"/>
    <property type="match status" value="1"/>
</dbReference>
<feature type="domain" description="Mechanosensitive ion channel MscS" evidence="9">
    <location>
        <begin position="137"/>
        <end position="205"/>
    </location>
</feature>
<dbReference type="InterPro" id="IPR011014">
    <property type="entry name" value="MscS_channel_TM-2"/>
</dbReference>
<dbReference type="InterPro" id="IPR049278">
    <property type="entry name" value="MS_channel_C"/>
</dbReference>
<dbReference type="Pfam" id="PF00924">
    <property type="entry name" value="MS_channel_2nd"/>
    <property type="match status" value="1"/>
</dbReference>
<evidence type="ECO:0000256" key="6">
    <source>
        <dbReference type="ARBA" id="ARBA00023136"/>
    </source>
</evidence>
<dbReference type="InterPro" id="IPR023408">
    <property type="entry name" value="MscS_beta-dom_sf"/>
</dbReference>
<protein>
    <submittedName>
        <fullName evidence="11">Mechanosensitive ion channel</fullName>
    </submittedName>
</protein>
<dbReference type="Gene3D" id="1.10.287.1260">
    <property type="match status" value="1"/>
</dbReference>
<reference evidence="11 12" key="1">
    <citation type="submission" date="2021-08" db="EMBL/GenBank/DDBJ databases">
        <title>Lysobacter sp. strain CJ11 Genome sequencing and assembly.</title>
        <authorList>
            <person name="Kim I."/>
        </authorList>
    </citation>
    <scope>NUCLEOTIDE SEQUENCE [LARGE SCALE GENOMIC DNA]</scope>
    <source>
        <strain evidence="11 12">CJ11</strain>
    </source>
</reference>
<evidence type="ECO:0000259" key="9">
    <source>
        <dbReference type="Pfam" id="PF00924"/>
    </source>
</evidence>
<feature type="compositionally biased region" description="Basic and acidic residues" evidence="7">
    <location>
        <begin position="343"/>
        <end position="352"/>
    </location>
</feature>
<keyword evidence="3" id="KW-1003">Cell membrane</keyword>
<sequence length="385" mass="42119">MHKPDDIGQKLNQTGQKVGEAVSGVGDRAWADLQPIFDYKLVHTSAFDLTLGGIVGTVLAFVVAWIVSKWLQRVINRYGERQSTSERAALYTISRVAHYLLLAAAFGIALAALGIPLGKFGVFAGALGVGLGFGLQTIFSNFISGLILLFDRSLKVGDFVELDQDVRGTVRAVNIRSTRITTNDNIDLLVPNSEFINGRVVNWTHRSVNRRIRVPFHAAYGVDKEIVKKAALEAAAEVPFTLTVEGTQAPQVWLVEFGESMVQYMLVVWLNEDAARRNVAIRAAYLWALDTALKKYGVEIPLPQRDLHVRSLFGLTGKDAFKALQGERDVGEDPDQHVLSAAERTRLSRNDAQEDAQVAIEKEDESSGTGSTAAAPNPSEEKPHG</sequence>
<dbReference type="SUPFAM" id="SSF82689">
    <property type="entry name" value="Mechanosensitive channel protein MscS (YggB), C-terminal domain"/>
    <property type="match status" value="1"/>
</dbReference>
<gene>
    <name evidence="11" type="ORF">H8L67_10135</name>
</gene>
<dbReference type="PROSITE" id="PS01246">
    <property type="entry name" value="UPF0003"/>
    <property type="match status" value="1"/>
</dbReference>
<keyword evidence="4 8" id="KW-0812">Transmembrane</keyword>
<evidence type="ECO:0000313" key="12">
    <source>
        <dbReference type="Proteomes" id="UP000824755"/>
    </source>
</evidence>
<evidence type="ECO:0000259" key="10">
    <source>
        <dbReference type="Pfam" id="PF21082"/>
    </source>
</evidence>
<feature type="transmembrane region" description="Helical" evidence="8">
    <location>
        <begin position="121"/>
        <end position="150"/>
    </location>
</feature>
<evidence type="ECO:0000313" key="11">
    <source>
        <dbReference type="EMBL" id="QYR52911.1"/>
    </source>
</evidence>
<dbReference type="InterPro" id="IPR010920">
    <property type="entry name" value="LSM_dom_sf"/>
</dbReference>
<dbReference type="Proteomes" id="UP000824755">
    <property type="component" value="Chromosome"/>
</dbReference>
<dbReference type="SUPFAM" id="SSF82861">
    <property type="entry name" value="Mechanosensitive channel protein MscS (YggB), transmembrane region"/>
    <property type="match status" value="1"/>
</dbReference>
<keyword evidence="12" id="KW-1185">Reference proteome</keyword>
<dbReference type="PANTHER" id="PTHR30347:SF1">
    <property type="entry name" value="MECHANOSENSITIVE CHANNEL MSCK"/>
    <property type="match status" value="1"/>
</dbReference>
<evidence type="ECO:0000256" key="8">
    <source>
        <dbReference type="SAM" id="Phobius"/>
    </source>
</evidence>
<name>A0ABX8WPD6_9GAMM</name>
<accession>A0ABX8WPD6</accession>
<evidence type="ECO:0000256" key="4">
    <source>
        <dbReference type="ARBA" id="ARBA00022692"/>
    </source>
</evidence>
<dbReference type="InterPro" id="IPR006686">
    <property type="entry name" value="MscS_channel_CS"/>
</dbReference>
<feature type="domain" description="Mechanosensitive ion channel MscS C-terminal" evidence="10">
    <location>
        <begin position="213"/>
        <end position="300"/>
    </location>
</feature>
<evidence type="ECO:0000256" key="5">
    <source>
        <dbReference type="ARBA" id="ARBA00022989"/>
    </source>
</evidence>
<evidence type="ECO:0000256" key="3">
    <source>
        <dbReference type="ARBA" id="ARBA00022475"/>
    </source>
</evidence>
<dbReference type="Pfam" id="PF21082">
    <property type="entry name" value="MS_channel_3rd"/>
    <property type="match status" value="1"/>
</dbReference>
<evidence type="ECO:0000256" key="1">
    <source>
        <dbReference type="ARBA" id="ARBA00004651"/>
    </source>
</evidence>
<evidence type="ECO:0000256" key="7">
    <source>
        <dbReference type="SAM" id="MobiDB-lite"/>
    </source>
</evidence>
<keyword evidence="6 8" id="KW-0472">Membrane</keyword>
<dbReference type="InterPro" id="IPR011066">
    <property type="entry name" value="MscS_channel_C_sf"/>
</dbReference>
<comment type="subcellular location">
    <subcellularLocation>
        <location evidence="1">Cell membrane</location>
        <topology evidence="1">Multi-pass membrane protein</topology>
    </subcellularLocation>
</comment>
<dbReference type="Gene3D" id="2.30.30.60">
    <property type="match status" value="1"/>
</dbReference>
<dbReference type="Gene3D" id="3.30.70.100">
    <property type="match status" value="1"/>
</dbReference>
<proteinExistence type="inferred from homology"/>
<dbReference type="InterPro" id="IPR052702">
    <property type="entry name" value="MscS-like_channel"/>
</dbReference>
<dbReference type="PANTHER" id="PTHR30347">
    <property type="entry name" value="POTASSIUM CHANNEL RELATED"/>
    <property type="match status" value="1"/>
</dbReference>
<evidence type="ECO:0000256" key="2">
    <source>
        <dbReference type="ARBA" id="ARBA00008017"/>
    </source>
</evidence>
<dbReference type="RefSeq" id="WP_220379731.1">
    <property type="nucleotide sequence ID" value="NZ_CP080544.1"/>
</dbReference>
<dbReference type="InterPro" id="IPR006685">
    <property type="entry name" value="MscS_channel_2nd"/>
</dbReference>
<feature type="transmembrane region" description="Helical" evidence="8">
    <location>
        <begin position="49"/>
        <end position="67"/>
    </location>
</feature>
<feature type="region of interest" description="Disordered" evidence="7">
    <location>
        <begin position="341"/>
        <end position="385"/>
    </location>
</feature>
<comment type="similarity">
    <text evidence="2">Belongs to the MscS (TC 1.A.23) family.</text>
</comment>
<organism evidence="11 12">
    <name type="scientific">Lysobacter soyae</name>
    <dbReference type="NCBI Taxonomy" id="2764185"/>
    <lineage>
        <taxon>Bacteria</taxon>
        <taxon>Pseudomonadati</taxon>
        <taxon>Pseudomonadota</taxon>
        <taxon>Gammaproteobacteria</taxon>
        <taxon>Lysobacterales</taxon>
        <taxon>Lysobacteraceae</taxon>
        <taxon>Lysobacter</taxon>
    </lineage>
</organism>